<feature type="compositionally biased region" description="Polar residues" evidence="1">
    <location>
        <begin position="503"/>
        <end position="514"/>
    </location>
</feature>
<dbReference type="EMBL" id="JAFHDT010000228">
    <property type="protein sequence ID" value="KAI7790130.1"/>
    <property type="molecule type" value="Genomic_DNA"/>
</dbReference>
<feature type="region of interest" description="Disordered" evidence="1">
    <location>
        <begin position="114"/>
        <end position="136"/>
    </location>
</feature>
<reference evidence="2" key="1">
    <citation type="submission" date="2021-02" db="EMBL/GenBank/DDBJ databases">
        <title>Comparative genomics reveals that relaxation of natural selection precedes convergent phenotypic evolution of cavefish.</title>
        <authorList>
            <person name="Peng Z."/>
        </authorList>
    </citation>
    <scope>NUCLEOTIDE SEQUENCE</scope>
    <source>
        <tissue evidence="2">Muscle</tissue>
    </source>
</reference>
<name>A0A9W7T3T9_TRIRA</name>
<feature type="compositionally biased region" description="Basic and acidic residues" evidence="1">
    <location>
        <begin position="291"/>
        <end position="502"/>
    </location>
</feature>
<gene>
    <name evidence="2" type="ORF">IRJ41_006349</name>
</gene>
<dbReference type="AlphaFoldDB" id="A0A9W7T3T9"/>
<dbReference type="Proteomes" id="UP001059041">
    <property type="component" value="Unassembled WGS sequence"/>
</dbReference>
<keyword evidence="3" id="KW-1185">Reference proteome</keyword>
<comment type="caution">
    <text evidence="2">The sequence shown here is derived from an EMBL/GenBank/DDBJ whole genome shotgun (WGS) entry which is preliminary data.</text>
</comment>
<evidence type="ECO:0000313" key="2">
    <source>
        <dbReference type="EMBL" id="KAI7790130.1"/>
    </source>
</evidence>
<organism evidence="2 3">
    <name type="scientific">Triplophysa rosa</name>
    <name type="common">Cave loach</name>
    <dbReference type="NCBI Taxonomy" id="992332"/>
    <lineage>
        <taxon>Eukaryota</taxon>
        <taxon>Metazoa</taxon>
        <taxon>Chordata</taxon>
        <taxon>Craniata</taxon>
        <taxon>Vertebrata</taxon>
        <taxon>Euteleostomi</taxon>
        <taxon>Actinopterygii</taxon>
        <taxon>Neopterygii</taxon>
        <taxon>Teleostei</taxon>
        <taxon>Ostariophysi</taxon>
        <taxon>Cypriniformes</taxon>
        <taxon>Nemacheilidae</taxon>
        <taxon>Triplophysa</taxon>
    </lineage>
</organism>
<proteinExistence type="predicted"/>
<sequence>MADFVADALAQKRDLISLNNSQCRVYRYIEMGPVQPSRLTRPPACSRICPVAARVAPRLRRKPPATRPSQAQVNTDVSVGSTMPCPDTFCDVSSTSPLCHDEKKAEEICSAQPELPMDDKSTPVDFEPSPAPCESPMDVKNEPIDFERSPALYTAPQSSAYDVLLEPYAARAFRGALRHKLKNRFSPNPRFEREVPNVALSFKTTNVINAWHSTSQNVAVMDNENKPMDFERSPALYTAPQSSAYDILLEPYAARAFRGALRHKHKNRFSPYPRFEREGLNVALSFKNKIDSERRERDRRCRERKEKVRRDRESRGGERRDGERSYRERSDGERSHRERSDGERSDGERRHRERSDGEPRHRERSDRERSDGERRHRERSDGERRHGERSDSERRHRERSDGERRHGERSDGERRHRERSDGERRHGERSDGERRHGERSDSERRHRERSDGERRHRERKEKTVNGERRDGERRVRESVRADRSSAQDYDVWRPEERRDRSSIRAQRSCPYTRS</sequence>
<feature type="region of interest" description="Disordered" evidence="1">
    <location>
        <begin position="291"/>
        <end position="514"/>
    </location>
</feature>
<evidence type="ECO:0000256" key="1">
    <source>
        <dbReference type="SAM" id="MobiDB-lite"/>
    </source>
</evidence>
<accession>A0A9W7T3T9</accession>
<evidence type="ECO:0000313" key="3">
    <source>
        <dbReference type="Proteomes" id="UP001059041"/>
    </source>
</evidence>
<protein>
    <submittedName>
        <fullName evidence="2">Uncharacterized protein</fullName>
    </submittedName>
</protein>